<name>A0A2K8SN65_9NOSO</name>
<accession>A0A2K8SN65</accession>
<dbReference type="KEGG" id="nfl:COO91_02786"/>
<protein>
    <submittedName>
        <fullName evidence="1">Uncharacterized protein</fullName>
    </submittedName>
</protein>
<dbReference type="AlphaFoldDB" id="A0A2K8SN65"/>
<reference evidence="1 2" key="1">
    <citation type="submission" date="2017-11" db="EMBL/GenBank/DDBJ databases">
        <title>Complete genome of a free-living desiccation-tolerant cyanobacterium and its photosynthetic adaptation to extreme terrestrial habitat.</title>
        <authorList>
            <person name="Shang J."/>
        </authorList>
    </citation>
    <scope>NUCLEOTIDE SEQUENCE [LARGE SCALE GENOMIC DNA]</scope>
    <source>
        <strain evidence="1 2">CCNUN1</strain>
    </source>
</reference>
<dbReference type="Proteomes" id="UP000232003">
    <property type="component" value="Chromosome"/>
</dbReference>
<gene>
    <name evidence="1" type="ORF">COO91_02786</name>
</gene>
<keyword evidence="2" id="KW-1185">Reference proteome</keyword>
<sequence length="41" mass="4373">MGSTRMKALAGVKDNKLIPAAPRTDKAILVAIVVIFLSSLY</sequence>
<dbReference type="EMBL" id="CP024785">
    <property type="protein sequence ID" value="AUB36861.1"/>
    <property type="molecule type" value="Genomic_DNA"/>
</dbReference>
<evidence type="ECO:0000313" key="2">
    <source>
        <dbReference type="Proteomes" id="UP000232003"/>
    </source>
</evidence>
<evidence type="ECO:0000313" key="1">
    <source>
        <dbReference type="EMBL" id="AUB36861.1"/>
    </source>
</evidence>
<organism evidence="1 2">
    <name type="scientific">Nostoc flagelliforme CCNUN1</name>
    <dbReference type="NCBI Taxonomy" id="2038116"/>
    <lineage>
        <taxon>Bacteria</taxon>
        <taxon>Bacillati</taxon>
        <taxon>Cyanobacteriota</taxon>
        <taxon>Cyanophyceae</taxon>
        <taxon>Nostocales</taxon>
        <taxon>Nostocaceae</taxon>
        <taxon>Nostoc</taxon>
    </lineage>
</organism>
<proteinExistence type="predicted"/>